<protein>
    <recommendedName>
        <fullName evidence="4">DUF2382 domain-containing protein</fullName>
    </recommendedName>
</protein>
<keyword evidence="3" id="KW-1185">Reference proteome</keyword>
<evidence type="ECO:0000256" key="1">
    <source>
        <dbReference type="SAM" id="MobiDB-lite"/>
    </source>
</evidence>
<accession>A0ABD5VB12</accession>
<dbReference type="AlphaFoldDB" id="A0ABD5VB12"/>
<reference evidence="2 3" key="1">
    <citation type="journal article" date="2019" name="Int. J. Syst. Evol. Microbiol.">
        <title>The Global Catalogue of Microorganisms (GCM) 10K type strain sequencing project: providing services to taxonomists for standard genome sequencing and annotation.</title>
        <authorList>
            <consortium name="The Broad Institute Genomics Platform"/>
            <consortium name="The Broad Institute Genome Sequencing Center for Infectious Disease"/>
            <person name="Wu L."/>
            <person name="Ma J."/>
        </authorList>
    </citation>
    <scope>NUCLEOTIDE SEQUENCE [LARGE SCALE GENOMIC DNA]</scope>
    <source>
        <strain evidence="2 3">CGMCC 1.3240</strain>
    </source>
</reference>
<comment type="caution">
    <text evidence="2">The sequence shown here is derived from an EMBL/GenBank/DDBJ whole genome shotgun (WGS) entry which is preliminary data.</text>
</comment>
<dbReference type="EMBL" id="JBHSXQ010000004">
    <property type="protein sequence ID" value="MFC6906119.1"/>
    <property type="molecule type" value="Genomic_DNA"/>
</dbReference>
<gene>
    <name evidence="2" type="ORF">ACFQGH_13050</name>
</gene>
<feature type="region of interest" description="Disordered" evidence="1">
    <location>
        <begin position="226"/>
        <end position="263"/>
    </location>
</feature>
<feature type="compositionally biased region" description="Basic and acidic residues" evidence="1">
    <location>
        <begin position="233"/>
        <end position="251"/>
    </location>
</feature>
<dbReference type="RefSeq" id="WP_340604673.1">
    <property type="nucleotide sequence ID" value="NZ_JBBMXV010000004.1"/>
</dbReference>
<sequence length="445" mass="48420">MVDDSTADERIETTTDHETIREWVETRGSTAARTTGSSDEETGSLAIVPEGTDDASVETVPWEEFFEVFEDEGLAFAYQTTREDPDERWFCTFVAREGEVDEDVFEAERSGTTWSSAGRRAESADGEATGTRTSGTAATDESTIEEGDVAETEVTRTEVVRKEIVETDRVRSRVVESEVVEEEAIDRSLVGREIERCEIVDDAVETEVVELHRVTTEVLEAHTVESEVVDSETVERDLAEDETRTDADGKPTTEGAADLGDSGLTHDTIVESELVRRDLEEGELREGEVVETEVVERRVLESEVETRLLVRSELASGESIDERIVETELVESEIVERDADGELGSGRSDSGVDTVPDAPTGSDAGPGATAVSDDEVGKTVVDARGEEVGIVSEVGAGTLYVDPDPTVAERISSKLGWGDADDGSYPIEADRIEAVTDDEVRLARL</sequence>
<proteinExistence type="predicted"/>
<feature type="compositionally biased region" description="Polar residues" evidence="1">
    <location>
        <begin position="27"/>
        <end position="37"/>
    </location>
</feature>
<evidence type="ECO:0008006" key="4">
    <source>
        <dbReference type="Google" id="ProtNLM"/>
    </source>
</evidence>
<dbReference type="Proteomes" id="UP001596312">
    <property type="component" value="Unassembled WGS sequence"/>
</dbReference>
<feature type="compositionally biased region" description="Low complexity" evidence="1">
    <location>
        <begin position="126"/>
        <end position="139"/>
    </location>
</feature>
<name>A0ABD5VB12_9EURY</name>
<organism evidence="2 3">
    <name type="scientific">Halalkalicoccus tibetensis</name>
    <dbReference type="NCBI Taxonomy" id="175632"/>
    <lineage>
        <taxon>Archaea</taxon>
        <taxon>Methanobacteriati</taxon>
        <taxon>Methanobacteriota</taxon>
        <taxon>Stenosarchaea group</taxon>
        <taxon>Halobacteria</taxon>
        <taxon>Halobacteriales</taxon>
        <taxon>Halococcaceae</taxon>
        <taxon>Halalkalicoccus</taxon>
    </lineage>
</organism>
<feature type="region of interest" description="Disordered" evidence="1">
    <location>
        <begin position="108"/>
        <end position="141"/>
    </location>
</feature>
<feature type="region of interest" description="Disordered" evidence="1">
    <location>
        <begin position="335"/>
        <end position="375"/>
    </location>
</feature>
<evidence type="ECO:0000313" key="2">
    <source>
        <dbReference type="EMBL" id="MFC6906119.1"/>
    </source>
</evidence>
<feature type="region of interest" description="Disordered" evidence="1">
    <location>
        <begin position="25"/>
        <end position="55"/>
    </location>
</feature>
<evidence type="ECO:0000313" key="3">
    <source>
        <dbReference type="Proteomes" id="UP001596312"/>
    </source>
</evidence>